<dbReference type="NCBIfam" id="TIGR04057">
    <property type="entry name" value="SusC_RagA_signa"/>
    <property type="match status" value="1"/>
</dbReference>
<keyword evidence="6 7" id="KW-0998">Cell outer membrane</keyword>
<keyword evidence="2 7" id="KW-0813">Transport</keyword>
<evidence type="ECO:0000256" key="8">
    <source>
        <dbReference type="SAM" id="SignalP"/>
    </source>
</evidence>
<dbReference type="Proteomes" id="UP000184782">
    <property type="component" value="Unassembled WGS sequence"/>
</dbReference>
<proteinExistence type="inferred from homology"/>
<dbReference type="InterPro" id="IPR037066">
    <property type="entry name" value="Plug_dom_sf"/>
</dbReference>
<reference evidence="11" key="1">
    <citation type="submission" date="2016-12" db="EMBL/GenBank/DDBJ databases">
        <authorList>
            <person name="Varghese N."/>
            <person name="Submissions S."/>
        </authorList>
    </citation>
    <scope>NUCLEOTIDE SEQUENCE [LARGE SCALE GENOMIC DNA]</scope>
    <source>
        <strain evidence="11">DSM 16779</strain>
    </source>
</reference>
<organism evidence="10 11">
    <name type="scientific">Chryseobacterium scophthalmum</name>
    <dbReference type="NCBI Taxonomy" id="59733"/>
    <lineage>
        <taxon>Bacteria</taxon>
        <taxon>Pseudomonadati</taxon>
        <taxon>Bacteroidota</taxon>
        <taxon>Flavobacteriia</taxon>
        <taxon>Flavobacteriales</taxon>
        <taxon>Weeksellaceae</taxon>
        <taxon>Chryseobacterium group</taxon>
        <taxon>Chryseobacterium</taxon>
    </lineage>
</organism>
<dbReference type="STRING" id="59733.SAMN05421769_2809"/>
<evidence type="ECO:0000256" key="4">
    <source>
        <dbReference type="ARBA" id="ARBA00022692"/>
    </source>
</evidence>
<keyword evidence="5 7" id="KW-0472">Membrane</keyword>
<evidence type="ECO:0000256" key="3">
    <source>
        <dbReference type="ARBA" id="ARBA00022452"/>
    </source>
</evidence>
<sequence>MNVKLSVLSAGVLFFTGQALFAQNKSNDTVAKETQIEEVVMVGFGQKRAVQEITGSTSTMKAKAIDDVPVASVDKLLQGRVSGVQTGSSSGQPGGFASVRVRGVASINGGVSPIYIIDGVRVSSGDLTGNSTSANILANLNPDDIESLTVLKDAVSTAVYGADAGAGVIIITTKSGKKGKPRFNIGFNHGVSDRAVEGYRGLNASQYQDLVAAQVLNRIPSLGSIDAVKSALANQEIGGLEGASVIYNSDADTNWRDAVSSKGAYVQNADFSMSGGNENISYYNSINYFDQNSIIKNSSFNRLTFTNKLDVKATDKFRFGTNLQMSYSKIKTLGNGGGFANPILGEYFLRPTDPLYNADGSYYWGNNGRMSNGLFNNAALLELNSQVGKTARIFGNMYAEYDILKNLKYRFVFAPEYINIEEDQYSSPLHGDGTNYNGLADSGTRRYFNFNVQNILSYNFRLEDKHNFDFSVIQEAYKSDFRDLRASASAVGALSLSTISNFVKMQSIAGTRAENSRHGYAVTGHYDFDKLVLLDASYRRDVLSNFTPGQKAGNFWSAGVGIDLARLNFIREVEAISTLKFRASYGKVGNQVTANPYALYAYSTNYGDLAAASYSGVYNPNLRWETIKPFNVGFDFGFFQNRLTVSAEYYNKKTEDLIYNIPLSLSQGLGSYVDNIGDLVNKGFEFSVNADIFKGSRDQFNLSVGANLSTLDNEITSLYGGDVNTATTTIRVGEGVRTWYMRKWAGVDPTNGDPLWYLNGVDGETTNNYNAAKQAVQGSWLSTIFGGANISMSYKGIGLDAQFTYGFGGKIYNDWANYMLSDGQYTLNYSGYADQMDYWTPENTGAANPKPIYGGNKLANRASTRFLYDSDYIRLGNARLSYSFTGDVLKGSGLNSVQIYVMGTNLWTHTFDDRLKLDPEINLDGTSNLNLPIMRTYSIGVNIGF</sequence>
<evidence type="ECO:0000256" key="5">
    <source>
        <dbReference type="ARBA" id="ARBA00023136"/>
    </source>
</evidence>
<feature type="signal peptide" evidence="8">
    <location>
        <begin position="1"/>
        <end position="21"/>
    </location>
</feature>
<dbReference type="InterPro" id="IPR012910">
    <property type="entry name" value="Plug_dom"/>
</dbReference>
<keyword evidence="3 7" id="KW-1134">Transmembrane beta strand</keyword>
<evidence type="ECO:0000256" key="1">
    <source>
        <dbReference type="ARBA" id="ARBA00004571"/>
    </source>
</evidence>
<name>A0A1N6HSN9_9FLAO</name>
<dbReference type="InterPro" id="IPR023997">
    <property type="entry name" value="TonB-dep_OMP_SusC/RagA_CS"/>
</dbReference>
<dbReference type="Gene3D" id="2.40.170.20">
    <property type="entry name" value="TonB-dependent receptor, beta-barrel domain"/>
    <property type="match status" value="1"/>
</dbReference>
<protein>
    <submittedName>
        <fullName evidence="10">TonB-linked outer membrane protein, SusC/RagA family</fullName>
    </submittedName>
</protein>
<keyword evidence="11" id="KW-1185">Reference proteome</keyword>
<gene>
    <name evidence="10" type="ORF">SAMN05421769_2809</name>
</gene>
<feature type="domain" description="TonB-dependent receptor plug" evidence="9">
    <location>
        <begin position="50"/>
        <end position="168"/>
    </location>
</feature>
<evidence type="ECO:0000256" key="7">
    <source>
        <dbReference type="PROSITE-ProRule" id="PRU01360"/>
    </source>
</evidence>
<evidence type="ECO:0000313" key="10">
    <source>
        <dbReference type="EMBL" id="SIO22756.1"/>
    </source>
</evidence>
<accession>A0A1N6HSN9</accession>
<evidence type="ECO:0000313" key="11">
    <source>
        <dbReference type="Proteomes" id="UP000184782"/>
    </source>
</evidence>
<dbReference type="Gene3D" id="2.170.130.10">
    <property type="entry name" value="TonB-dependent receptor, plug domain"/>
    <property type="match status" value="1"/>
</dbReference>
<dbReference type="SUPFAM" id="SSF56935">
    <property type="entry name" value="Porins"/>
    <property type="match status" value="1"/>
</dbReference>
<comment type="subcellular location">
    <subcellularLocation>
        <location evidence="1 7">Cell outer membrane</location>
        <topology evidence="1 7">Multi-pass membrane protein</topology>
    </subcellularLocation>
</comment>
<evidence type="ECO:0000256" key="6">
    <source>
        <dbReference type="ARBA" id="ARBA00023237"/>
    </source>
</evidence>
<feature type="chain" id="PRO_5009936456" evidence="8">
    <location>
        <begin position="22"/>
        <end position="945"/>
    </location>
</feature>
<evidence type="ECO:0000259" key="9">
    <source>
        <dbReference type="Pfam" id="PF07715"/>
    </source>
</evidence>
<dbReference type="NCBIfam" id="TIGR04056">
    <property type="entry name" value="OMP_RagA_SusC"/>
    <property type="match status" value="1"/>
</dbReference>
<dbReference type="RefSeq" id="WP_074230911.1">
    <property type="nucleotide sequence ID" value="NZ_FSRQ01000002.1"/>
</dbReference>
<dbReference type="OrthoDB" id="9768177at2"/>
<evidence type="ECO:0000256" key="2">
    <source>
        <dbReference type="ARBA" id="ARBA00022448"/>
    </source>
</evidence>
<dbReference type="EMBL" id="FSRQ01000002">
    <property type="protein sequence ID" value="SIO22756.1"/>
    <property type="molecule type" value="Genomic_DNA"/>
</dbReference>
<dbReference type="GO" id="GO:0009279">
    <property type="term" value="C:cell outer membrane"/>
    <property type="evidence" value="ECO:0007669"/>
    <property type="project" value="UniProtKB-SubCell"/>
</dbReference>
<comment type="similarity">
    <text evidence="7">Belongs to the TonB-dependent receptor family.</text>
</comment>
<dbReference type="PROSITE" id="PS52016">
    <property type="entry name" value="TONB_DEPENDENT_REC_3"/>
    <property type="match status" value="1"/>
</dbReference>
<dbReference type="InterPro" id="IPR023996">
    <property type="entry name" value="TonB-dep_OMP_SusC/RagA"/>
</dbReference>
<keyword evidence="8" id="KW-0732">Signal</keyword>
<dbReference type="InterPro" id="IPR036942">
    <property type="entry name" value="Beta-barrel_TonB_sf"/>
</dbReference>
<dbReference type="Pfam" id="PF07715">
    <property type="entry name" value="Plug"/>
    <property type="match status" value="1"/>
</dbReference>
<dbReference type="InterPro" id="IPR039426">
    <property type="entry name" value="TonB-dep_rcpt-like"/>
</dbReference>
<keyword evidence="4 7" id="KW-0812">Transmembrane</keyword>
<dbReference type="AlphaFoldDB" id="A0A1N6HSN9"/>